<reference evidence="2 3" key="1">
    <citation type="journal article" date="2016" name="Mol. Biol. Evol.">
        <title>Comparative Genomics of Early-Diverging Mushroom-Forming Fungi Provides Insights into the Origins of Lignocellulose Decay Capabilities.</title>
        <authorList>
            <person name="Nagy L.G."/>
            <person name="Riley R."/>
            <person name="Tritt A."/>
            <person name="Adam C."/>
            <person name="Daum C."/>
            <person name="Floudas D."/>
            <person name="Sun H."/>
            <person name="Yadav J.S."/>
            <person name="Pangilinan J."/>
            <person name="Larsson K.H."/>
            <person name="Matsuura K."/>
            <person name="Barry K."/>
            <person name="Labutti K."/>
            <person name="Kuo R."/>
            <person name="Ohm R.A."/>
            <person name="Bhattacharya S.S."/>
            <person name="Shirouzu T."/>
            <person name="Yoshinaga Y."/>
            <person name="Martin F.M."/>
            <person name="Grigoriev I.V."/>
            <person name="Hibbett D.S."/>
        </authorList>
    </citation>
    <scope>NUCLEOTIDE SEQUENCE [LARGE SCALE GENOMIC DNA]</scope>
    <source>
        <strain evidence="2 3">93-53</strain>
    </source>
</reference>
<sequence>MISRAICPVACMGRLTISRDMHFHLHCLPFVWVLDDTQPLDRLLMPEKITTFERREDAPVLFKNQELNTEAQDPLVQESRTEYQGSRPSRKNQRHILRTERWTRGPGLEGTGWQRTCMDGKGIERVDKELCGAVRQDSTVGILENWLTAGKETMPFDSEAMPMKAYRPGWRLKTMDG</sequence>
<dbReference type="InParanoid" id="A0A165EGE7"/>
<evidence type="ECO:0000313" key="2">
    <source>
        <dbReference type="EMBL" id="KZT07003.1"/>
    </source>
</evidence>
<evidence type="ECO:0000313" key="3">
    <source>
        <dbReference type="Proteomes" id="UP000076871"/>
    </source>
</evidence>
<organism evidence="2 3">
    <name type="scientific">Laetiporus sulphureus 93-53</name>
    <dbReference type="NCBI Taxonomy" id="1314785"/>
    <lineage>
        <taxon>Eukaryota</taxon>
        <taxon>Fungi</taxon>
        <taxon>Dikarya</taxon>
        <taxon>Basidiomycota</taxon>
        <taxon>Agaricomycotina</taxon>
        <taxon>Agaricomycetes</taxon>
        <taxon>Polyporales</taxon>
        <taxon>Laetiporus</taxon>
    </lineage>
</organism>
<dbReference type="AlphaFoldDB" id="A0A165EGE7"/>
<evidence type="ECO:0000256" key="1">
    <source>
        <dbReference type="SAM" id="MobiDB-lite"/>
    </source>
</evidence>
<protein>
    <submittedName>
        <fullName evidence="2">Uncharacterized protein</fullName>
    </submittedName>
</protein>
<proteinExistence type="predicted"/>
<dbReference type="EMBL" id="KV427621">
    <property type="protein sequence ID" value="KZT07003.1"/>
    <property type="molecule type" value="Genomic_DNA"/>
</dbReference>
<gene>
    <name evidence="2" type="ORF">LAESUDRAFT_713835</name>
</gene>
<accession>A0A165EGE7</accession>
<feature type="region of interest" description="Disordered" evidence="1">
    <location>
        <begin position="71"/>
        <end position="94"/>
    </location>
</feature>
<keyword evidence="3" id="KW-1185">Reference proteome</keyword>
<name>A0A165EGE7_9APHY</name>
<dbReference type="GeneID" id="63824050"/>
<dbReference type="Proteomes" id="UP000076871">
    <property type="component" value="Unassembled WGS sequence"/>
</dbReference>
<dbReference type="RefSeq" id="XP_040764743.1">
    <property type="nucleotide sequence ID" value="XM_040907021.1"/>
</dbReference>